<dbReference type="InterPro" id="IPR018356">
    <property type="entry name" value="Tscrpt_reg_HTH_DeoR_CS"/>
</dbReference>
<dbReference type="Gene3D" id="3.40.50.2300">
    <property type="match status" value="1"/>
</dbReference>
<accession>A0A4D7CNH7</accession>
<keyword evidence="3" id="KW-0805">Transcription regulation</keyword>
<dbReference type="OrthoDB" id="3710983at2"/>
<dbReference type="Gene3D" id="1.10.10.10">
    <property type="entry name" value="Winged helix-like DNA-binding domain superfamily/Winged helix DNA-binding domain"/>
    <property type="match status" value="2"/>
</dbReference>
<dbReference type="PROSITE" id="PS51099">
    <property type="entry name" value="PTS_EIIB_TYPE_2"/>
    <property type="match status" value="1"/>
</dbReference>
<keyword evidence="5" id="KW-0010">Activator</keyword>
<dbReference type="Proteomes" id="UP000298615">
    <property type="component" value="Chromosome"/>
</dbReference>
<keyword evidence="1" id="KW-0808">Transferase</keyword>
<dbReference type="SUPFAM" id="SSF63520">
    <property type="entry name" value="PTS-regulatory domain, PRD"/>
    <property type="match status" value="1"/>
</dbReference>
<dbReference type="KEGG" id="vao:FA707_01025"/>
<evidence type="ECO:0000256" key="5">
    <source>
        <dbReference type="ARBA" id="ARBA00023159"/>
    </source>
</evidence>
<evidence type="ECO:0000256" key="1">
    <source>
        <dbReference type="ARBA" id="ARBA00022679"/>
    </source>
</evidence>
<keyword evidence="6" id="KW-0804">Transcription</keyword>
<dbReference type="InterPro" id="IPR016152">
    <property type="entry name" value="PTrfase/Anion_transptr"/>
</dbReference>
<name>A0A4D7CNH7_9ENTE</name>
<dbReference type="RefSeq" id="WP_136952481.1">
    <property type="nucleotide sequence ID" value="NZ_CP039712.1"/>
</dbReference>
<dbReference type="PANTHER" id="PTHR30185:SF12">
    <property type="entry name" value="TRANSCRIPTIONAL REGULATOR MANR"/>
    <property type="match status" value="1"/>
</dbReference>
<keyword evidence="2" id="KW-0677">Repeat</keyword>
<dbReference type="Pfam" id="PF08279">
    <property type="entry name" value="HTH_11"/>
    <property type="match status" value="1"/>
</dbReference>
<dbReference type="SMART" id="SM00420">
    <property type="entry name" value="HTH_DEOR"/>
    <property type="match status" value="1"/>
</dbReference>
<dbReference type="GO" id="GO:0008982">
    <property type="term" value="F:protein-N(PI)-phosphohistidine-sugar phosphotransferase activity"/>
    <property type="evidence" value="ECO:0007669"/>
    <property type="project" value="InterPro"/>
</dbReference>
<dbReference type="Gene3D" id="1.10.1790.10">
    <property type="entry name" value="PRD domain"/>
    <property type="match status" value="1"/>
</dbReference>
<dbReference type="CDD" id="cd05568">
    <property type="entry name" value="PTS_IIB_bgl_like"/>
    <property type="match status" value="1"/>
</dbReference>
<protein>
    <submittedName>
        <fullName evidence="7">Transcription antiterminator</fullName>
    </submittedName>
</protein>
<gene>
    <name evidence="7" type="ORF">FA707_01025</name>
</gene>
<dbReference type="Pfam" id="PF00874">
    <property type="entry name" value="PRD"/>
    <property type="match status" value="1"/>
</dbReference>
<dbReference type="EMBL" id="CP039712">
    <property type="protein sequence ID" value="QCI85635.1"/>
    <property type="molecule type" value="Genomic_DNA"/>
</dbReference>
<sequence length="640" mass="75005">MKYLLQERMNKILMMIYENDVVPLADIMSQFNISDRTIRNDIKELNAYLEKYGAKIVLLRKKGYTIESKKRLDALYHDISQHEQHHLSVDSLENRIFLVINYLLSQTDYCSMAELCRVVYVSPSTMTSYLRTIKENLERYHLTLLSKNNLGYKITGSEQDFRRYIFDYLIDKNAPNYMTIFSPYEMTLFNHVDLENLYNISLTYFPPATYPFNDYSRKNFIIQTAIMLNRLIQQHPSDKLINDKSTATFANQSLNKMLAKLENIYHINISTNNKKWLLSKIWPNLMTDRDYHPGSAPFAALVTAFIEQIKHDAQLDFSNDQTLINDLNNHLATYLPVKANNPEKINPLMKGIKNKYAYAYKICRHAVKQLPIFKPFKLSEHDIGYIALHIAAALERRKNSQPRLTKVVILCSQGFSTSRLIEAKIKQHFYESINIINLLSYAEYKAKPPDNIDLIISTMPIKRSNIPVFYFDLLHVNKSITLLTEQLEEQNKHQQLLSHLFHPSLFFHTRRSYTKLEAIHFLIEQYNLNSEEVSYFTKNILEREDTNPTNISPFVAIPHIIDEKIKESQLLTLITDHAIKWDSQNSVKIIFLMLISPKDNNLLQQFMDWVSDLLDNLPKQEQLSYATSYQDFFKIISEDD</sequence>
<dbReference type="GO" id="GO:0003677">
    <property type="term" value="F:DNA binding"/>
    <property type="evidence" value="ECO:0007669"/>
    <property type="project" value="UniProtKB-KW"/>
</dbReference>
<keyword evidence="4" id="KW-0238">DNA-binding</keyword>
<dbReference type="InterPro" id="IPR036095">
    <property type="entry name" value="PTS_EIIB-like_sf"/>
</dbReference>
<dbReference type="SUPFAM" id="SSF46785">
    <property type="entry name" value="Winged helix' DNA-binding domain"/>
    <property type="match status" value="1"/>
</dbReference>
<dbReference type="InterPro" id="IPR013011">
    <property type="entry name" value="PTS_EIIB_2"/>
</dbReference>
<dbReference type="SUPFAM" id="SSF55804">
    <property type="entry name" value="Phoshotransferase/anion transport protein"/>
    <property type="match status" value="1"/>
</dbReference>
<dbReference type="InterPro" id="IPR013196">
    <property type="entry name" value="HTH_11"/>
</dbReference>
<dbReference type="InterPro" id="IPR001034">
    <property type="entry name" value="DeoR_HTH"/>
</dbReference>
<dbReference type="SUPFAM" id="SSF52794">
    <property type="entry name" value="PTS system IIB component-like"/>
    <property type="match status" value="1"/>
</dbReference>
<evidence type="ECO:0000313" key="8">
    <source>
        <dbReference type="Proteomes" id="UP000298615"/>
    </source>
</evidence>
<dbReference type="PROSITE" id="PS51094">
    <property type="entry name" value="PTS_EIIA_TYPE_2"/>
    <property type="match status" value="1"/>
</dbReference>
<dbReference type="PANTHER" id="PTHR30185">
    <property type="entry name" value="CRYPTIC BETA-GLUCOSIDE BGL OPERON ANTITERMINATOR"/>
    <property type="match status" value="1"/>
</dbReference>
<dbReference type="PROSITE" id="PS51372">
    <property type="entry name" value="PRD_2"/>
    <property type="match status" value="1"/>
</dbReference>
<dbReference type="InterPro" id="IPR036634">
    <property type="entry name" value="PRD_sf"/>
</dbReference>
<evidence type="ECO:0000256" key="4">
    <source>
        <dbReference type="ARBA" id="ARBA00023125"/>
    </source>
</evidence>
<dbReference type="AlphaFoldDB" id="A0A4D7CNH7"/>
<evidence type="ECO:0000256" key="2">
    <source>
        <dbReference type="ARBA" id="ARBA00022737"/>
    </source>
</evidence>
<dbReference type="Pfam" id="PF05043">
    <property type="entry name" value="Mga"/>
    <property type="match status" value="1"/>
</dbReference>
<dbReference type="InterPro" id="IPR050661">
    <property type="entry name" value="BglG_antiterminators"/>
</dbReference>
<evidence type="ECO:0000313" key="7">
    <source>
        <dbReference type="EMBL" id="QCI85635.1"/>
    </source>
</evidence>
<dbReference type="Gene3D" id="3.40.930.10">
    <property type="entry name" value="Mannitol-specific EII, Chain A"/>
    <property type="match status" value="1"/>
</dbReference>
<dbReference type="InterPro" id="IPR036390">
    <property type="entry name" value="WH_DNA-bd_sf"/>
</dbReference>
<dbReference type="InterPro" id="IPR036388">
    <property type="entry name" value="WH-like_DNA-bd_sf"/>
</dbReference>
<dbReference type="GO" id="GO:0009401">
    <property type="term" value="P:phosphoenolpyruvate-dependent sugar phosphotransferase system"/>
    <property type="evidence" value="ECO:0007669"/>
    <property type="project" value="InterPro"/>
</dbReference>
<reference evidence="7 8" key="1">
    <citation type="submission" date="2019-04" db="EMBL/GenBank/DDBJ databases">
        <title>Vagococcus sp. nov., isolated from faeces of yaks (Bos grunniens).</title>
        <authorList>
            <person name="Ge Y."/>
        </authorList>
    </citation>
    <scope>NUCLEOTIDE SEQUENCE [LARGE SCALE GENOMIC DNA]</scope>
    <source>
        <strain evidence="7 8">MN-17</strain>
    </source>
</reference>
<evidence type="ECO:0000256" key="6">
    <source>
        <dbReference type="ARBA" id="ARBA00023163"/>
    </source>
</evidence>
<dbReference type="PROSITE" id="PS00894">
    <property type="entry name" value="HTH_DEOR_1"/>
    <property type="match status" value="1"/>
</dbReference>
<organism evidence="7 8">
    <name type="scientific">Vagococcus zengguangii</name>
    <dbReference type="NCBI Taxonomy" id="2571750"/>
    <lineage>
        <taxon>Bacteria</taxon>
        <taxon>Bacillati</taxon>
        <taxon>Bacillota</taxon>
        <taxon>Bacilli</taxon>
        <taxon>Lactobacillales</taxon>
        <taxon>Enterococcaceae</taxon>
        <taxon>Vagococcus</taxon>
    </lineage>
</organism>
<dbReference type="GO" id="GO:0003700">
    <property type="term" value="F:DNA-binding transcription factor activity"/>
    <property type="evidence" value="ECO:0007669"/>
    <property type="project" value="InterPro"/>
</dbReference>
<dbReference type="InterPro" id="IPR011608">
    <property type="entry name" value="PRD"/>
</dbReference>
<dbReference type="Pfam" id="PF00359">
    <property type="entry name" value="PTS_EIIA_2"/>
    <property type="match status" value="1"/>
</dbReference>
<keyword evidence="8" id="KW-1185">Reference proteome</keyword>
<evidence type="ECO:0000256" key="3">
    <source>
        <dbReference type="ARBA" id="ARBA00023015"/>
    </source>
</evidence>
<dbReference type="PROSITE" id="PS51000">
    <property type="entry name" value="HTH_DEOR_2"/>
    <property type="match status" value="1"/>
</dbReference>
<proteinExistence type="predicted"/>
<dbReference type="InterPro" id="IPR002178">
    <property type="entry name" value="PTS_EIIA_type-2_dom"/>
</dbReference>
<dbReference type="InterPro" id="IPR007737">
    <property type="entry name" value="Mga_HTH"/>
</dbReference>